<evidence type="ECO:0000313" key="1">
    <source>
        <dbReference type="EMBL" id="CAG8976861.1"/>
    </source>
</evidence>
<accession>A0A9N9Q7L6</accession>
<comment type="caution">
    <text evidence="1">The sequence shown here is derived from an EMBL/GenBank/DDBJ whole genome shotgun (WGS) entry which is preliminary data.</text>
</comment>
<sequence>ALFRKTQMKFFQMN</sequence>
<organism evidence="1 2">
    <name type="scientific">Hymenoscyphus albidus</name>
    <dbReference type="NCBI Taxonomy" id="595503"/>
    <lineage>
        <taxon>Eukaryota</taxon>
        <taxon>Fungi</taxon>
        <taxon>Dikarya</taxon>
        <taxon>Ascomycota</taxon>
        <taxon>Pezizomycotina</taxon>
        <taxon>Leotiomycetes</taxon>
        <taxon>Helotiales</taxon>
        <taxon>Helotiaceae</taxon>
        <taxon>Hymenoscyphus</taxon>
    </lineage>
</organism>
<name>A0A9N9Q7L6_9HELO</name>
<feature type="non-terminal residue" evidence="1">
    <location>
        <position position="14"/>
    </location>
</feature>
<keyword evidence="2" id="KW-1185">Reference proteome</keyword>
<feature type="non-terminal residue" evidence="1">
    <location>
        <position position="1"/>
    </location>
</feature>
<reference evidence="1" key="1">
    <citation type="submission" date="2021-07" db="EMBL/GenBank/DDBJ databases">
        <authorList>
            <person name="Durling M."/>
        </authorList>
    </citation>
    <scope>NUCLEOTIDE SEQUENCE</scope>
</reference>
<proteinExistence type="predicted"/>
<gene>
    <name evidence="1" type="ORF">HYALB_00003472</name>
</gene>
<dbReference type="EMBL" id="CAJVRM010000195">
    <property type="protein sequence ID" value="CAG8976861.1"/>
    <property type="molecule type" value="Genomic_DNA"/>
</dbReference>
<dbReference type="Proteomes" id="UP000701801">
    <property type="component" value="Unassembled WGS sequence"/>
</dbReference>
<evidence type="ECO:0000313" key="2">
    <source>
        <dbReference type="Proteomes" id="UP000701801"/>
    </source>
</evidence>
<protein>
    <submittedName>
        <fullName evidence="1">Uncharacterized protein</fullName>
    </submittedName>
</protein>